<dbReference type="Gene3D" id="1.10.260.40">
    <property type="entry name" value="lambda repressor-like DNA-binding domains"/>
    <property type="match status" value="1"/>
</dbReference>
<name>A0AAW9NL58_9BACI</name>
<dbReference type="Proteomes" id="UP001307168">
    <property type="component" value="Unassembled WGS sequence"/>
</dbReference>
<dbReference type="InterPro" id="IPR010982">
    <property type="entry name" value="Lambda_DNA-bd_dom_sf"/>
</dbReference>
<dbReference type="RefSeq" id="WP_367407769.1">
    <property type="nucleotide sequence ID" value="NZ_JARNBH010000026.1"/>
</dbReference>
<dbReference type="PROSITE" id="PS50943">
    <property type="entry name" value="HTH_CROC1"/>
    <property type="match status" value="1"/>
</dbReference>
<sequence length="71" mass="8099">MFTYAPLMATLHKRKISKVDLQKLTKISSSTLAKIGKDEFVSMKVLNEICDVLHCEIEDIIAHVKEEDHQS</sequence>
<comment type="caution">
    <text evidence="2">The sequence shown here is derived from an EMBL/GenBank/DDBJ whole genome shotgun (WGS) entry which is preliminary data.</text>
</comment>
<dbReference type="AlphaFoldDB" id="A0AAW9NL58"/>
<evidence type="ECO:0000259" key="1">
    <source>
        <dbReference type="PROSITE" id="PS50943"/>
    </source>
</evidence>
<dbReference type="Pfam" id="PF13443">
    <property type="entry name" value="HTH_26"/>
    <property type="match status" value="1"/>
</dbReference>
<evidence type="ECO:0000313" key="2">
    <source>
        <dbReference type="EMBL" id="MEC0275740.1"/>
    </source>
</evidence>
<proteinExistence type="predicted"/>
<accession>A0AAW9NL58</accession>
<keyword evidence="3" id="KW-1185">Reference proteome</keyword>
<evidence type="ECO:0000313" key="3">
    <source>
        <dbReference type="Proteomes" id="UP001307168"/>
    </source>
</evidence>
<gene>
    <name evidence="2" type="ORF">P4706_22140</name>
</gene>
<reference evidence="2 3" key="1">
    <citation type="submission" date="2023-03" db="EMBL/GenBank/DDBJ databases">
        <title>Bacillus Genome Sequencing.</title>
        <authorList>
            <person name="Dunlap C."/>
        </authorList>
    </citation>
    <scope>NUCLEOTIDE SEQUENCE [LARGE SCALE GENOMIC DNA]</scope>
    <source>
        <strain evidence="2 3">B-41290</strain>
    </source>
</reference>
<organism evidence="2 3">
    <name type="scientific">Peribacillus castrilensis</name>
    <dbReference type="NCBI Taxonomy" id="2897690"/>
    <lineage>
        <taxon>Bacteria</taxon>
        <taxon>Bacillati</taxon>
        <taxon>Bacillota</taxon>
        <taxon>Bacilli</taxon>
        <taxon>Bacillales</taxon>
        <taxon>Bacillaceae</taxon>
        <taxon>Peribacillus</taxon>
    </lineage>
</organism>
<dbReference type="InterPro" id="IPR001387">
    <property type="entry name" value="Cro/C1-type_HTH"/>
</dbReference>
<dbReference type="EMBL" id="JARNBH010000026">
    <property type="protein sequence ID" value="MEC0275740.1"/>
    <property type="molecule type" value="Genomic_DNA"/>
</dbReference>
<feature type="domain" description="HTH cro/C1-type" evidence="1">
    <location>
        <begin position="13"/>
        <end position="60"/>
    </location>
</feature>
<protein>
    <submittedName>
        <fullName evidence="2">Helix-turn-helix transcriptional regulator</fullName>
    </submittedName>
</protein>
<dbReference type="SUPFAM" id="SSF47413">
    <property type="entry name" value="lambda repressor-like DNA-binding domains"/>
    <property type="match status" value="1"/>
</dbReference>
<dbReference type="GO" id="GO:0003677">
    <property type="term" value="F:DNA binding"/>
    <property type="evidence" value="ECO:0007669"/>
    <property type="project" value="InterPro"/>
</dbReference>